<keyword evidence="4 9" id="KW-0808">Transferase</keyword>
<dbReference type="InterPro" id="IPR001926">
    <property type="entry name" value="TrpB-like_PALP"/>
</dbReference>
<comment type="cofactor">
    <cofactor evidence="1 7 9">
        <name>pyridoxal 5'-phosphate</name>
        <dbReference type="ChEBI" id="CHEBI:597326"/>
    </cofactor>
</comment>
<dbReference type="Pfam" id="PF00291">
    <property type="entry name" value="PALP"/>
    <property type="match status" value="1"/>
</dbReference>
<keyword evidence="3 9" id="KW-0028">Amino-acid biosynthesis</keyword>
<dbReference type="EMBL" id="HBHW01012535">
    <property type="protein sequence ID" value="CAE0041829.1"/>
    <property type="molecule type" value="Transcribed_RNA"/>
</dbReference>
<dbReference type="InterPro" id="IPR001216">
    <property type="entry name" value="P-phosphate_BS"/>
</dbReference>
<dbReference type="CDD" id="cd01561">
    <property type="entry name" value="CBS_like"/>
    <property type="match status" value="1"/>
</dbReference>
<evidence type="ECO:0000256" key="4">
    <source>
        <dbReference type="ARBA" id="ARBA00022679"/>
    </source>
</evidence>
<proteinExistence type="inferred from homology"/>
<feature type="modified residue" description="N6-(pyridoxal phosphate)lysine" evidence="8">
    <location>
        <position position="86"/>
    </location>
</feature>
<feature type="binding site" evidence="7">
    <location>
        <position position="307"/>
    </location>
    <ligand>
        <name>pyridoxal 5'-phosphate</name>
        <dbReference type="ChEBI" id="CHEBI:597326"/>
    </ligand>
</feature>
<feature type="domain" description="Tryptophan synthase beta chain-like PALP" evidence="10">
    <location>
        <begin position="50"/>
        <end position="334"/>
    </location>
</feature>
<reference evidence="11" key="1">
    <citation type="submission" date="2021-01" db="EMBL/GenBank/DDBJ databases">
        <authorList>
            <person name="Corre E."/>
            <person name="Pelletier E."/>
            <person name="Niang G."/>
            <person name="Scheremetjew M."/>
            <person name="Finn R."/>
            <person name="Kale V."/>
            <person name="Holt S."/>
            <person name="Cochrane G."/>
            <person name="Meng A."/>
            <person name="Brown T."/>
            <person name="Cohen L."/>
        </authorList>
    </citation>
    <scope>NUCLEOTIDE SEQUENCE</scope>
    <source>
        <strain evidence="11">CCMP 769</strain>
    </source>
</reference>
<feature type="binding site" evidence="7">
    <location>
        <position position="117"/>
    </location>
    <ligand>
        <name>pyridoxal 5'-phosphate</name>
        <dbReference type="ChEBI" id="CHEBI:597326"/>
    </ligand>
</feature>
<keyword evidence="6 9" id="KW-0198">Cysteine biosynthesis</keyword>
<name>A0A7S2ZLM0_9RHOD</name>
<protein>
    <recommendedName>
        <fullName evidence="9">Cysteine synthase</fullName>
        <ecNumber evidence="9">2.5.1.47</ecNumber>
    </recommendedName>
</protein>
<comment type="similarity">
    <text evidence="2 9">Belongs to the cysteine synthase/cystathionine beta-synthase family.</text>
</comment>
<dbReference type="NCBIfam" id="TIGR01139">
    <property type="entry name" value="cysK"/>
    <property type="match status" value="1"/>
</dbReference>
<evidence type="ECO:0000256" key="5">
    <source>
        <dbReference type="ARBA" id="ARBA00022898"/>
    </source>
</evidence>
<dbReference type="InterPro" id="IPR036052">
    <property type="entry name" value="TrpB-like_PALP_sf"/>
</dbReference>
<dbReference type="FunFam" id="3.40.50.1100:FF:000006">
    <property type="entry name" value="Cysteine synthase"/>
    <property type="match status" value="1"/>
</dbReference>
<comment type="catalytic activity">
    <reaction evidence="9">
        <text>O-acetyl-L-serine + hydrogen sulfide = L-cysteine + acetate</text>
        <dbReference type="Rhea" id="RHEA:14829"/>
        <dbReference type="ChEBI" id="CHEBI:29919"/>
        <dbReference type="ChEBI" id="CHEBI:30089"/>
        <dbReference type="ChEBI" id="CHEBI:35235"/>
        <dbReference type="ChEBI" id="CHEBI:58340"/>
        <dbReference type="EC" id="2.5.1.47"/>
    </reaction>
</comment>
<feature type="binding site" evidence="7">
    <location>
        <begin position="219"/>
        <end position="223"/>
    </location>
    <ligand>
        <name>pyridoxal 5'-phosphate</name>
        <dbReference type="ChEBI" id="CHEBI:597326"/>
    </ligand>
</feature>
<evidence type="ECO:0000313" key="11">
    <source>
        <dbReference type="EMBL" id="CAE0041829.1"/>
    </source>
</evidence>
<evidence type="ECO:0000256" key="9">
    <source>
        <dbReference type="RuleBase" id="RU003985"/>
    </source>
</evidence>
<sequence length="361" mass="37565">MGFVSGAGVLRVKAGKPSISNRRCGVSNRGRVSMVVAGQATVVGTDAAALVGNTPIVQLKRIAEEDGTVAEIYGKLESMNPCSSVKDRIGRGMIDGAEEEGLITPGVTTIVEPTSGNTGIALAFIAAAKGYKIILTMPESMSIERRMVLLAFGAEVVLTPAAMGMKGAIKKAEEIAAETKNSFMPQQFANPNNPKAHYETTGPEIMSAMTPDAFISGIGTGGTITGAGKYLKEKNPDICIVAVEPTESPVLSGGAPGPHKIQGIGAGFVPAILDTKIYDEVVQVSSAEAIEMARRLAETEGLLCGISSGAAIVAGVRVGKRPEMAGKKILCIIPSFGERYLTSALFEKARTEAYEMTASEV</sequence>
<keyword evidence="5 7" id="KW-0663">Pyridoxal phosphate</keyword>
<dbReference type="InterPro" id="IPR005856">
    <property type="entry name" value="Cys_synth"/>
</dbReference>
<evidence type="ECO:0000256" key="8">
    <source>
        <dbReference type="PIRSR" id="PIRSR605856-51"/>
    </source>
</evidence>
<evidence type="ECO:0000256" key="2">
    <source>
        <dbReference type="ARBA" id="ARBA00007103"/>
    </source>
</evidence>
<gene>
    <name evidence="11" type="ORF">RMAR00112_LOCUS9793</name>
</gene>
<dbReference type="Gene3D" id="3.40.50.1100">
    <property type="match status" value="2"/>
</dbReference>
<evidence type="ECO:0000259" key="10">
    <source>
        <dbReference type="Pfam" id="PF00291"/>
    </source>
</evidence>
<dbReference type="PROSITE" id="PS00901">
    <property type="entry name" value="CYS_SYNTHASE"/>
    <property type="match status" value="1"/>
</dbReference>
<evidence type="ECO:0000256" key="7">
    <source>
        <dbReference type="PIRSR" id="PIRSR605856-50"/>
    </source>
</evidence>
<dbReference type="InterPro" id="IPR050214">
    <property type="entry name" value="Cys_Synth/Cystath_Beta-Synth"/>
</dbReference>
<dbReference type="AlphaFoldDB" id="A0A7S2ZLM0"/>
<dbReference type="InterPro" id="IPR005859">
    <property type="entry name" value="CysK"/>
</dbReference>
<dbReference type="GO" id="GO:0004124">
    <property type="term" value="F:cysteine synthase activity"/>
    <property type="evidence" value="ECO:0007669"/>
    <property type="project" value="UniProtKB-UniRule"/>
</dbReference>
<dbReference type="GO" id="GO:0006535">
    <property type="term" value="P:cysteine biosynthetic process from serine"/>
    <property type="evidence" value="ECO:0007669"/>
    <property type="project" value="UniProtKB-UniRule"/>
</dbReference>
<evidence type="ECO:0000256" key="1">
    <source>
        <dbReference type="ARBA" id="ARBA00001933"/>
    </source>
</evidence>
<dbReference type="NCBIfam" id="TIGR01136">
    <property type="entry name" value="cysKM"/>
    <property type="match status" value="1"/>
</dbReference>
<dbReference type="FunFam" id="3.40.50.1100:FF:000130">
    <property type="entry name" value="Cysteine synthase"/>
    <property type="match status" value="1"/>
</dbReference>
<dbReference type="PANTHER" id="PTHR10314">
    <property type="entry name" value="CYSTATHIONINE BETA-SYNTHASE"/>
    <property type="match status" value="1"/>
</dbReference>
<organism evidence="11">
    <name type="scientific">Rhodosorus marinus</name>
    <dbReference type="NCBI Taxonomy" id="101924"/>
    <lineage>
        <taxon>Eukaryota</taxon>
        <taxon>Rhodophyta</taxon>
        <taxon>Stylonematophyceae</taxon>
        <taxon>Stylonematales</taxon>
        <taxon>Stylonemataceae</taxon>
        <taxon>Rhodosorus</taxon>
    </lineage>
</organism>
<evidence type="ECO:0000256" key="6">
    <source>
        <dbReference type="ARBA" id="ARBA00023192"/>
    </source>
</evidence>
<evidence type="ECO:0000256" key="3">
    <source>
        <dbReference type="ARBA" id="ARBA00022605"/>
    </source>
</evidence>
<dbReference type="EC" id="2.5.1.47" evidence="9"/>
<accession>A0A7S2ZLM0</accession>
<dbReference type="SUPFAM" id="SSF53686">
    <property type="entry name" value="Tryptophan synthase beta subunit-like PLP-dependent enzymes"/>
    <property type="match status" value="1"/>
</dbReference>